<feature type="chain" id="PRO_5030841521" description="Rhodanese domain-containing protein" evidence="1">
    <location>
        <begin position="19"/>
        <end position="201"/>
    </location>
</feature>
<dbReference type="PANTHER" id="PTHR44086:SF10">
    <property type="entry name" value="THIOSULFATE SULFURTRANSFERASE_RHODANESE-LIKE DOMAIN-CONTAINING PROTEIN 3"/>
    <property type="match status" value="1"/>
</dbReference>
<proteinExistence type="predicted"/>
<dbReference type="Gene3D" id="3.40.250.10">
    <property type="entry name" value="Rhodanese-like domain"/>
    <property type="match status" value="1"/>
</dbReference>
<dbReference type="PANTHER" id="PTHR44086">
    <property type="entry name" value="THIOSULFATE SULFURTRANSFERASE RDL2, MITOCHONDRIAL-RELATED"/>
    <property type="match status" value="1"/>
</dbReference>
<dbReference type="GO" id="GO:0004792">
    <property type="term" value="F:thiosulfate-cyanide sulfurtransferase activity"/>
    <property type="evidence" value="ECO:0007669"/>
    <property type="project" value="TreeGrafter"/>
</dbReference>
<accession>A0A7S4N641</accession>
<organism evidence="3">
    <name type="scientific">Odontella aurita</name>
    <dbReference type="NCBI Taxonomy" id="265563"/>
    <lineage>
        <taxon>Eukaryota</taxon>
        <taxon>Sar</taxon>
        <taxon>Stramenopiles</taxon>
        <taxon>Ochrophyta</taxon>
        <taxon>Bacillariophyta</taxon>
        <taxon>Mediophyceae</taxon>
        <taxon>Biddulphiophycidae</taxon>
        <taxon>Eupodiscales</taxon>
        <taxon>Odontellaceae</taxon>
        <taxon>Odontella</taxon>
    </lineage>
</organism>
<dbReference type="InterPro" id="IPR001763">
    <property type="entry name" value="Rhodanese-like_dom"/>
</dbReference>
<dbReference type="EMBL" id="HBKQ01043168">
    <property type="protein sequence ID" value="CAE2267382.1"/>
    <property type="molecule type" value="Transcribed_RNA"/>
</dbReference>
<dbReference type="AlphaFoldDB" id="A0A7S4N641"/>
<protein>
    <recommendedName>
        <fullName evidence="2">Rhodanese domain-containing protein</fullName>
    </recommendedName>
</protein>
<feature type="signal peptide" evidence="1">
    <location>
        <begin position="1"/>
        <end position="18"/>
    </location>
</feature>
<evidence type="ECO:0000256" key="1">
    <source>
        <dbReference type="SAM" id="SignalP"/>
    </source>
</evidence>
<dbReference type="SUPFAM" id="SSF52821">
    <property type="entry name" value="Rhodanese/Cell cycle control phosphatase"/>
    <property type="match status" value="1"/>
</dbReference>
<reference evidence="3" key="1">
    <citation type="submission" date="2021-01" db="EMBL/GenBank/DDBJ databases">
        <authorList>
            <person name="Corre E."/>
            <person name="Pelletier E."/>
            <person name="Niang G."/>
            <person name="Scheremetjew M."/>
            <person name="Finn R."/>
            <person name="Kale V."/>
            <person name="Holt S."/>
            <person name="Cochrane G."/>
            <person name="Meng A."/>
            <person name="Brown T."/>
            <person name="Cohen L."/>
        </authorList>
    </citation>
    <scope>NUCLEOTIDE SEQUENCE</scope>
    <source>
        <strain evidence="3">Isolate 1302-5</strain>
    </source>
</reference>
<evidence type="ECO:0000259" key="2">
    <source>
        <dbReference type="PROSITE" id="PS50206"/>
    </source>
</evidence>
<keyword evidence="1" id="KW-0732">Signal</keyword>
<dbReference type="SMART" id="SM00450">
    <property type="entry name" value="RHOD"/>
    <property type="match status" value="1"/>
</dbReference>
<dbReference type="InterPro" id="IPR036873">
    <property type="entry name" value="Rhodanese-like_dom_sf"/>
</dbReference>
<dbReference type="PROSITE" id="PS50206">
    <property type="entry name" value="RHODANESE_3"/>
    <property type="match status" value="1"/>
</dbReference>
<dbReference type="GO" id="GO:0005739">
    <property type="term" value="C:mitochondrion"/>
    <property type="evidence" value="ECO:0007669"/>
    <property type="project" value="TreeGrafter"/>
</dbReference>
<name>A0A7S4N641_9STRA</name>
<dbReference type="Pfam" id="PF00581">
    <property type="entry name" value="Rhodanese"/>
    <property type="match status" value="1"/>
</dbReference>
<feature type="domain" description="Rhodanese" evidence="2">
    <location>
        <begin position="96"/>
        <end position="200"/>
    </location>
</feature>
<gene>
    <name evidence="3" type="ORF">OAUR00152_LOCUS29742</name>
</gene>
<sequence length="201" mass="21927">MLTLSLILLINNSSTTRALSSHRSCFVSRVSSPPQNRALSSVSLSLLGDLGRRSTTNNLHRTFLSSDSNEEQKPRLTNIGKTEMAKILAEVENGTGDENYVVIDVRGADEIMMGTGLMSSDVNILPLPEITNMDAFNMGEETFEAQFNFPKPNAEDTVVFTCKAGPRSQQAAQLAAMSGYKTIIVYEGGADDWFGGELFYT</sequence>
<evidence type="ECO:0000313" key="3">
    <source>
        <dbReference type="EMBL" id="CAE2267382.1"/>
    </source>
</evidence>